<evidence type="ECO:0000313" key="2">
    <source>
        <dbReference type="EMBL" id="PBK85868.1"/>
    </source>
</evidence>
<dbReference type="Proteomes" id="UP000217790">
    <property type="component" value="Unassembled WGS sequence"/>
</dbReference>
<organism evidence="2 3">
    <name type="scientific">Armillaria gallica</name>
    <name type="common">Bulbous honey fungus</name>
    <name type="synonym">Armillaria bulbosa</name>
    <dbReference type="NCBI Taxonomy" id="47427"/>
    <lineage>
        <taxon>Eukaryota</taxon>
        <taxon>Fungi</taxon>
        <taxon>Dikarya</taxon>
        <taxon>Basidiomycota</taxon>
        <taxon>Agaricomycotina</taxon>
        <taxon>Agaricomycetes</taxon>
        <taxon>Agaricomycetidae</taxon>
        <taxon>Agaricales</taxon>
        <taxon>Marasmiineae</taxon>
        <taxon>Physalacriaceae</taxon>
        <taxon>Armillaria</taxon>
    </lineage>
</organism>
<feature type="chain" id="PRO_5013924320" description="Secreted protein" evidence="1">
    <location>
        <begin position="17"/>
        <end position="100"/>
    </location>
</feature>
<dbReference type="InParanoid" id="A0A2H3D4Z2"/>
<name>A0A2H3D4Z2_ARMGA</name>
<gene>
    <name evidence="2" type="ORF">ARMGADRAFT_1017657</name>
</gene>
<sequence>MHLLTFLLRPVTSTWGHWVPNHAATALFANHETWLTLEQAGNPLDSLFLPVTVFAWQLYSTASALPYKFASGLRKTFVPNLLFRTQLGVDITPAISSVHC</sequence>
<evidence type="ECO:0000313" key="3">
    <source>
        <dbReference type="Proteomes" id="UP000217790"/>
    </source>
</evidence>
<keyword evidence="1" id="KW-0732">Signal</keyword>
<evidence type="ECO:0008006" key="4">
    <source>
        <dbReference type="Google" id="ProtNLM"/>
    </source>
</evidence>
<reference evidence="3" key="1">
    <citation type="journal article" date="2017" name="Nat. Ecol. Evol.">
        <title>Genome expansion and lineage-specific genetic innovations in the forest pathogenic fungi Armillaria.</title>
        <authorList>
            <person name="Sipos G."/>
            <person name="Prasanna A.N."/>
            <person name="Walter M.C."/>
            <person name="O'Connor E."/>
            <person name="Balint B."/>
            <person name="Krizsan K."/>
            <person name="Kiss B."/>
            <person name="Hess J."/>
            <person name="Varga T."/>
            <person name="Slot J."/>
            <person name="Riley R."/>
            <person name="Boka B."/>
            <person name="Rigling D."/>
            <person name="Barry K."/>
            <person name="Lee J."/>
            <person name="Mihaltcheva S."/>
            <person name="LaButti K."/>
            <person name="Lipzen A."/>
            <person name="Waldron R."/>
            <person name="Moloney N.M."/>
            <person name="Sperisen C."/>
            <person name="Kredics L."/>
            <person name="Vagvoelgyi C."/>
            <person name="Patrignani A."/>
            <person name="Fitzpatrick D."/>
            <person name="Nagy I."/>
            <person name="Doyle S."/>
            <person name="Anderson J.B."/>
            <person name="Grigoriev I.V."/>
            <person name="Gueldener U."/>
            <person name="Muensterkoetter M."/>
            <person name="Nagy L.G."/>
        </authorList>
    </citation>
    <scope>NUCLEOTIDE SEQUENCE [LARGE SCALE GENOMIC DNA]</scope>
    <source>
        <strain evidence="3">Ar21-2</strain>
    </source>
</reference>
<proteinExistence type="predicted"/>
<protein>
    <recommendedName>
        <fullName evidence="4">Secreted protein</fullName>
    </recommendedName>
</protein>
<dbReference type="AlphaFoldDB" id="A0A2H3D4Z2"/>
<dbReference type="EMBL" id="KZ293688">
    <property type="protein sequence ID" value="PBK85868.1"/>
    <property type="molecule type" value="Genomic_DNA"/>
</dbReference>
<feature type="signal peptide" evidence="1">
    <location>
        <begin position="1"/>
        <end position="16"/>
    </location>
</feature>
<keyword evidence="3" id="KW-1185">Reference proteome</keyword>
<evidence type="ECO:0000256" key="1">
    <source>
        <dbReference type="SAM" id="SignalP"/>
    </source>
</evidence>
<accession>A0A2H3D4Z2</accession>